<name>A0A1V1NQX4_9BACT</name>
<feature type="non-terminal residue" evidence="1">
    <location>
        <position position="174"/>
    </location>
</feature>
<organism evidence="1 2">
    <name type="scientific">Candidatus Magnetoglobus multicellularis str. Araruama</name>
    <dbReference type="NCBI Taxonomy" id="890399"/>
    <lineage>
        <taxon>Bacteria</taxon>
        <taxon>Pseudomonadati</taxon>
        <taxon>Thermodesulfobacteriota</taxon>
        <taxon>Desulfobacteria</taxon>
        <taxon>Desulfobacterales</taxon>
        <taxon>Desulfobacteraceae</taxon>
        <taxon>Candidatus Magnetoglobus</taxon>
    </lineage>
</organism>
<dbReference type="Pfam" id="PF26241">
    <property type="entry name" value="Cas_Csc1"/>
    <property type="match status" value="1"/>
</dbReference>
<reference evidence="2" key="1">
    <citation type="submission" date="2012-11" db="EMBL/GenBank/DDBJ databases">
        <authorList>
            <person name="Lucero-Rivera Y.E."/>
            <person name="Tovar-Ramirez D."/>
        </authorList>
    </citation>
    <scope>NUCLEOTIDE SEQUENCE [LARGE SCALE GENOMIC DNA]</scope>
    <source>
        <strain evidence="2">Araruama</strain>
    </source>
</reference>
<dbReference type="NCBIfam" id="TIGR03159">
    <property type="entry name" value="cas_Csc1"/>
    <property type="match status" value="1"/>
</dbReference>
<dbReference type="InterPro" id="IPR017576">
    <property type="entry name" value="CRISPR-assoc_prot_Csc1"/>
</dbReference>
<accession>A0A1V1NQX4</accession>
<sequence>MIPQIYQVTITLHEATFFASHELDELYFTEPVLGNYALSYAMGWINSPYNRYHVGYAEDFPNLNERGIYITPAWPVRKPTYRIERFNCQSESYKSGMTNNAVVEAAGRQVLVKDKSNRYRNVITNKTVISANNRPQTGVIKLLKPENQFECHVISKTPISLPHYIRLGKFMSKA</sequence>
<proteinExistence type="predicted"/>
<dbReference type="AlphaFoldDB" id="A0A1V1NQX4"/>
<evidence type="ECO:0000313" key="2">
    <source>
        <dbReference type="Proteomes" id="UP000189670"/>
    </source>
</evidence>
<gene>
    <name evidence="1" type="ORF">OMM_14994</name>
</gene>
<dbReference type="EMBL" id="ATBP01003343">
    <property type="protein sequence ID" value="ETR64992.1"/>
    <property type="molecule type" value="Genomic_DNA"/>
</dbReference>
<evidence type="ECO:0000313" key="1">
    <source>
        <dbReference type="EMBL" id="ETR64992.1"/>
    </source>
</evidence>
<comment type="caution">
    <text evidence="1">The sequence shown here is derived from an EMBL/GenBank/DDBJ whole genome shotgun (WGS) entry which is preliminary data.</text>
</comment>
<dbReference type="Proteomes" id="UP000189670">
    <property type="component" value="Unassembled WGS sequence"/>
</dbReference>
<protein>
    <submittedName>
        <fullName evidence="1">CRISPR-associated protein Csc1</fullName>
    </submittedName>
</protein>